<proteinExistence type="predicted"/>
<protein>
    <recommendedName>
        <fullName evidence="2">PWWP domain-containing protein</fullName>
    </recommendedName>
</protein>
<feature type="region of interest" description="Disordered" evidence="1">
    <location>
        <begin position="1"/>
        <end position="159"/>
    </location>
</feature>
<dbReference type="InterPro" id="IPR051187">
    <property type="entry name" value="Pre-mRNA_3'-end_processing_reg"/>
</dbReference>
<comment type="caution">
    <text evidence="3">The sequence shown here is derived from an EMBL/GenBank/DDBJ whole genome shotgun (WGS) entry which is preliminary data.</text>
</comment>
<dbReference type="InterPro" id="IPR000313">
    <property type="entry name" value="PWWP_dom"/>
</dbReference>
<feature type="compositionally biased region" description="Polar residues" evidence="1">
    <location>
        <begin position="362"/>
        <end position="378"/>
    </location>
</feature>
<dbReference type="PANTHER" id="PTHR13484">
    <property type="entry name" value="FIP1-LIKE 1 PROTEIN"/>
    <property type="match status" value="1"/>
</dbReference>
<feature type="domain" description="PWWP" evidence="2">
    <location>
        <begin position="168"/>
        <end position="241"/>
    </location>
</feature>
<feature type="region of interest" description="Disordered" evidence="1">
    <location>
        <begin position="299"/>
        <end position="422"/>
    </location>
</feature>
<dbReference type="GO" id="GO:0005847">
    <property type="term" value="C:mRNA cleavage and polyadenylation specificity factor complex"/>
    <property type="evidence" value="ECO:0007669"/>
    <property type="project" value="TreeGrafter"/>
</dbReference>
<organism evidence="3 4">
    <name type="scientific">Thyridium curvatum</name>
    <dbReference type="NCBI Taxonomy" id="1093900"/>
    <lineage>
        <taxon>Eukaryota</taxon>
        <taxon>Fungi</taxon>
        <taxon>Dikarya</taxon>
        <taxon>Ascomycota</taxon>
        <taxon>Pezizomycotina</taxon>
        <taxon>Sordariomycetes</taxon>
        <taxon>Sordariomycetidae</taxon>
        <taxon>Thyridiales</taxon>
        <taxon>Thyridiaceae</taxon>
        <taxon>Thyridium</taxon>
    </lineage>
</organism>
<feature type="compositionally biased region" description="Low complexity" evidence="1">
    <location>
        <begin position="59"/>
        <end position="72"/>
    </location>
</feature>
<evidence type="ECO:0000313" key="4">
    <source>
        <dbReference type="Proteomes" id="UP000319257"/>
    </source>
</evidence>
<evidence type="ECO:0000313" key="3">
    <source>
        <dbReference type="EMBL" id="TPX14239.1"/>
    </source>
</evidence>
<gene>
    <name evidence="3" type="ORF">E0L32_000633</name>
</gene>
<feature type="compositionally biased region" description="Acidic residues" evidence="1">
    <location>
        <begin position="317"/>
        <end position="328"/>
    </location>
</feature>
<dbReference type="PROSITE" id="PS50812">
    <property type="entry name" value="PWWP"/>
    <property type="match status" value="1"/>
</dbReference>
<dbReference type="Proteomes" id="UP000319257">
    <property type="component" value="Unassembled WGS sequence"/>
</dbReference>
<dbReference type="EMBL" id="SKBQ01000002">
    <property type="protein sequence ID" value="TPX14239.1"/>
    <property type="molecule type" value="Genomic_DNA"/>
</dbReference>
<dbReference type="Gene3D" id="2.30.30.140">
    <property type="match status" value="1"/>
</dbReference>
<feature type="compositionally biased region" description="Low complexity" evidence="1">
    <location>
        <begin position="30"/>
        <end position="43"/>
    </location>
</feature>
<feature type="compositionally biased region" description="Basic and acidic residues" evidence="1">
    <location>
        <begin position="44"/>
        <end position="58"/>
    </location>
</feature>
<feature type="compositionally biased region" description="Low complexity" evidence="1">
    <location>
        <begin position="561"/>
        <end position="591"/>
    </location>
</feature>
<feature type="compositionally biased region" description="Low complexity" evidence="1">
    <location>
        <begin position="1"/>
        <end position="21"/>
    </location>
</feature>
<dbReference type="SUPFAM" id="SSF63748">
    <property type="entry name" value="Tudor/PWWP/MBT"/>
    <property type="match status" value="1"/>
</dbReference>
<feature type="compositionally biased region" description="Basic residues" evidence="1">
    <location>
        <begin position="150"/>
        <end position="159"/>
    </location>
</feature>
<dbReference type="GeneID" id="41968080"/>
<feature type="compositionally biased region" description="Basic and acidic residues" evidence="1">
    <location>
        <begin position="73"/>
        <end position="83"/>
    </location>
</feature>
<dbReference type="OrthoDB" id="62853at2759"/>
<name>A0A507BA39_9PEZI</name>
<evidence type="ECO:0000259" key="2">
    <source>
        <dbReference type="PROSITE" id="PS50812"/>
    </source>
</evidence>
<dbReference type="PANTHER" id="PTHR13484:SF0">
    <property type="entry name" value="PRE-MRNA 3'-END-PROCESSING FACTOR FIP1"/>
    <property type="match status" value="1"/>
</dbReference>
<dbReference type="RefSeq" id="XP_030995950.1">
    <property type="nucleotide sequence ID" value="XM_031140957.1"/>
</dbReference>
<feature type="region of interest" description="Disordered" evidence="1">
    <location>
        <begin position="513"/>
        <end position="591"/>
    </location>
</feature>
<dbReference type="STRING" id="1093900.A0A507BA39"/>
<feature type="compositionally biased region" description="Low complexity" evidence="1">
    <location>
        <begin position="513"/>
        <end position="528"/>
    </location>
</feature>
<accession>A0A507BA39</accession>
<sequence length="591" mass="62883">MSDSNAQPPAAAPEAAAPAVEAPKKDEAPADVNVASADAGADAKPAEEANKPAEEAKPAPDTAAPEPATTSADKADVEMKEAAPEAATEAAPATAAAPSADAAPADAAEKKAEEAPAAGADAAKEGDATAADKANKSRRKSAGAGESKGKKLNKKGSRARILHLDAKPGDHYFVKLKGYPQWPAIVCDEAMLPQTLIKSRPVSAARQDGTYREDYADGGKRAADRTFPVMYLHTNEFGWVPNGDLHDLDPEKVMDNVNDKMRKDLARAHELASEHHSLDHYKDLLQQFQDELDALQKAQELPPAPAKKSRKSKGPADDEDVEMADADDNGAAKDKKAKKRKAEGDAETPQRSDSVKKPKIKLTSSSTPKGANGTSTPKSGKATDSKTSKPKAKKAEDKKETPKEPELSAEEKHQRKEKEVLFLRHKLQKGLLTRDQEPKEEEMKTMSDYVTKLEGYPDLEVSIIRATKINKVLKAILKLDSIPKEDEFQFKPRSQVLLDKWNKLLAAVDGAPAAAAPANGVNGSSAAAKESTPKADKAKETNGVKDEQPPKPEEKKDVAKADTPATATETKAEESAAAEPAKESATAEAAA</sequence>
<keyword evidence="4" id="KW-1185">Reference proteome</keyword>
<feature type="compositionally biased region" description="Low complexity" evidence="1">
    <location>
        <begin position="84"/>
        <end position="106"/>
    </location>
</feature>
<feature type="compositionally biased region" description="Basic and acidic residues" evidence="1">
    <location>
        <begin position="531"/>
        <end position="560"/>
    </location>
</feature>
<feature type="compositionally biased region" description="Basic and acidic residues" evidence="1">
    <location>
        <begin position="342"/>
        <end position="356"/>
    </location>
</feature>
<dbReference type="FunCoup" id="A0A507BA39">
    <property type="interactions" value="102"/>
</dbReference>
<dbReference type="AlphaFoldDB" id="A0A507BA39"/>
<evidence type="ECO:0000256" key="1">
    <source>
        <dbReference type="SAM" id="MobiDB-lite"/>
    </source>
</evidence>
<feature type="compositionally biased region" description="Basic and acidic residues" evidence="1">
    <location>
        <begin position="381"/>
        <end position="422"/>
    </location>
</feature>
<dbReference type="Pfam" id="PF00855">
    <property type="entry name" value="PWWP"/>
    <property type="match status" value="1"/>
</dbReference>
<dbReference type="InParanoid" id="A0A507BA39"/>
<dbReference type="SMART" id="SM00293">
    <property type="entry name" value="PWWP"/>
    <property type="match status" value="1"/>
</dbReference>
<reference evidence="3 4" key="1">
    <citation type="submission" date="2019-06" db="EMBL/GenBank/DDBJ databases">
        <title>Draft genome sequence of the filamentous fungus Phialemoniopsis curvata isolated from diesel fuel.</title>
        <authorList>
            <person name="Varaljay V.A."/>
            <person name="Lyon W.J."/>
            <person name="Crouch A.L."/>
            <person name="Drake C.E."/>
            <person name="Hollomon J.M."/>
            <person name="Nadeau L.J."/>
            <person name="Nunn H.S."/>
            <person name="Stevenson B.S."/>
            <person name="Bojanowski C.L."/>
            <person name="Crookes-Goodson W.J."/>
        </authorList>
    </citation>
    <scope>NUCLEOTIDE SEQUENCE [LARGE SCALE GENOMIC DNA]</scope>
    <source>
        <strain evidence="3 4">D216</strain>
    </source>
</reference>